<evidence type="ECO:0000313" key="6">
    <source>
        <dbReference type="Proteomes" id="UP000442694"/>
    </source>
</evidence>
<dbReference type="InterPro" id="IPR032675">
    <property type="entry name" value="LRR_dom_sf"/>
</dbReference>
<comment type="caution">
    <text evidence="5">The sequence shown here is derived from an EMBL/GenBank/DDBJ whole genome shotgun (WGS) entry which is preliminary data.</text>
</comment>
<gene>
    <name evidence="5" type="ORF">GCL57_02860</name>
</gene>
<keyword evidence="1" id="KW-0433">Leucine-rich repeat</keyword>
<dbReference type="InterPro" id="IPR001611">
    <property type="entry name" value="Leu-rich_rpt"/>
</dbReference>
<organism evidence="5 6">
    <name type="scientific">Fluviispira multicolorata</name>
    <dbReference type="NCBI Taxonomy" id="2654512"/>
    <lineage>
        <taxon>Bacteria</taxon>
        <taxon>Pseudomonadati</taxon>
        <taxon>Bdellovibrionota</taxon>
        <taxon>Oligoflexia</taxon>
        <taxon>Silvanigrellales</taxon>
        <taxon>Silvanigrellaceae</taxon>
        <taxon>Fluviispira</taxon>
    </lineage>
</organism>
<accession>A0A833JFC7</accession>
<evidence type="ECO:0000313" key="5">
    <source>
        <dbReference type="EMBL" id="KAB8033664.1"/>
    </source>
</evidence>
<name>A0A833JFC7_9BACT</name>
<evidence type="ECO:0000256" key="3">
    <source>
        <dbReference type="ARBA" id="ARBA00022737"/>
    </source>
</evidence>
<dbReference type="RefSeq" id="WP_152211750.1">
    <property type="nucleotide sequence ID" value="NZ_WFLN01000004.1"/>
</dbReference>
<dbReference type="Pfam" id="PF13855">
    <property type="entry name" value="LRR_8"/>
    <property type="match status" value="2"/>
</dbReference>
<evidence type="ECO:0000256" key="4">
    <source>
        <dbReference type="SAM" id="SignalP"/>
    </source>
</evidence>
<sequence length="397" mass="45465">MSRKFYLKKTFILMLFTLKVNSLFAQESKTDFISLDMYDLSIYLIEEFHGIMVAKNAQDNIGKATYGGVTGLSSQLRDFSIPISLKQSYNNNYNPKFTIISALNQDLICSKFSFYISQSQIKLMPTNVKLNTAVNCKFDILNTDNKIVSNFSILINYTFKYWLNEINSMTDSYKTANLISLNFDMQDPSTLTAINLSNRGIVDLSPISGFHNLKVIDVSYNHIKSLPLGVFDNFKSLKWLFLHHNSLHNLSSSIFNNLKYLEMLTLNDNKLNNFPINLFKSLVSLKLIELSNNYLTVFPLDISELKKLISIGLSSNNLYEIPENAFANMKDLTYISLSDNQLKTLPENIFNNLSYLKMVKLENNKLYNLPISALINILGREEYDLSGNPFVKYILNN</sequence>
<keyword evidence="6" id="KW-1185">Reference proteome</keyword>
<dbReference type="SMART" id="SM00364">
    <property type="entry name" value="LRR_BAC"/>
    <property type="match status" value="6"/>
</dbReference>
<proteinExistence type="predicted"/>
<dbReference type="SUPFAM" id="SSF52058">
    <property type="entry name" value="L domain-like"/>
    <property type="match status" value="1"/>
</dbReference>
<keyword evidence="2 4" id="KW-0732">Signal</keyword>
<reference evidence="5 6" key="1">
    <citation type="submission" date="2019-10" db="EMBL/GenBank/DDBJ databases">
        <title>New genus of Silvanigrellaceae.</title>
        <authorList>
            <person name="Pitt A."/>
            <person name="Hahn M.W."/>
        </authorList>
    </citation>
    <scope>NUCLEOTIDE SEQUENCE [LARGE SCALE GENOMIC DNA]</scope>
    <source>
        <strain evidence="5 6">33A1-SZDP</strain>
    </source>
</reference>
<dbReference type="PANTHER" id="PTHR24373">
    <property type="entry name" value="SLIT RELATED LEUCINE-RICH REPEAT NEURONAL PROTEIN"/>
    <property type="match status" value="1"/>
</dbReference>
<keyword evidence="3" id="KW-0677">Repeat</keyword>
<dbReference type="EMBL" id="WFLN01000004">
    <property type="protein sequence ID" value="KAB8033664.1"/>
    <property type="molecule type" value="Genomic_DNA"/>
</dbReference>
<dbReference type="PANTHER" id="PTHR24373:SF392">
    <property type="entry name" value="NEPHROCAN"/>
    <property type="match status" value="1"/>
</dbReference>
<evidence type="ECO:0000256" key="2">
    <source>
        <dbReference type="ARBA" id="ARBA00022729"/>
    </source>
</evidence>
<protein>
    <submittedName>
        <fullName evidence="5">Leucine-rich repeat protein</fullName>
    </submittedName>
</protein>
<dbReference type="AlphaFoldDB" id="A0A833JFC7"/>
<feature type="chain" id="PRO_5032289916" evidence="4">
    <location>
        <begin position="26"/>
        <end position="397"/>
    </location>
</feature>
<dbReference type="Gene3D" id="3.80.10.10">
    <property type="entry name" value="Ribonuclease Inhibitor"/>
    <property type="match status" value="1"/>
</dbReference>
<dbReference type="Proteomes" id="UP000442694">
    <property type="component" value="Unassembled WGS sequence"/>
</dbReference>
<dbReference type="PROSITE" id="PS51450">
    <property type="entry name" value="LRR"/>
    <property type="match status" value="1"/>
</dbReference>
<dbReference type="SMART" id="SM00369">
    <property type="entry name" value="LRR_TYP"/>
    <property type="match status" value="7"/>
</dbReference>
<evidence type="ECO:0000256" key="1">
    <source>
        <dbReference type="ARBA" id="ARBA00022614"/>
    </source>
</evidence>
<feature type="signal peptide" evidence="4">
    <location>
        <begin position="1"/>
        <end position="25"/>
    </location>
</feature>
<dbReference type="InterPro" id="IPR050328">
    <property type="entry name" value="Dev_Immune_Receptor"/>
</dbReference>
<dbReference type="InterPro" id="IPR003591">
    <property type="entry name" value="Leu-rich_rpt_typical-subtyp"/>
</dbReference>